<dbReference type="InterPro" id="IPR011990">
    <property type="entry name" value="TPR-like_helical_dom_sf"/>
</dbReference>
<dbReference type="InterPro" id="IPR050869">
    <property type="entry name" value="H3K4_H4K5_MeTrfase"/>
</dbReference>
<dbReference type="PANTHER" id="PTHR12197">
    <property type="entry name" value="HISTONE-LYSINE N-METHYLTRANSFERASE SMYD"/>
    <property type="match status" value="1"/>
</dbReference>
<dbReference type="Gene3D" id="1.10.220.160">
    <property type="match status" value="1"/>
</dbReference>
<dbReference type="GO" id="GO:0005634">
    <property type="term" value="C:nucleus"/>
    <property type="evidence" value="ECO:0007669"/>
    <property type="project" value="TreeGrafter"/>
</dbReference>
<reference evidence="2" key="1">
    <citation type="submission" date="2025-08" db="UniProtKB">
        <authorList>
            <consortium name="RefSeq"/>
        </authorList>
    </citation>
    <scope>IDENTIFICATION</scope>
    <source>
        <strain evidence="2">Wakin</strain>
        <tissue evidence="2">Muscle</tissue>
    </source>
</reference>
<sequence>MAGSPPTRLVERIFFKLLSQSESDQEELYSIAEQESHNCLAYMNEEKKEGLRHLSTTLQVYLSEENHDLSLFPPGLDPISLLARVTCNCFGISDGELQVVGVGLYPRRLTISYTDILATSKERRSQVWEELLQESQALLHRYADVIPGRNFYVLRLLNLAMDACISLDDYEYSNRALESYKFYFSDPHLFRAVELLWVGKLQHYLSRLEEAQGSFTQAYDIMKVTHGTACTQTNEVRRKLSKCQTELGRV</sequence>
<dbReference type="OrthoDB" id="265717at2759"/>
<gene>
    <name evidence="2" type="primary">LOC113116905</name>
</gene>
<dbReference type="Gene3D" id="1.25.40.970">
    <property type="match status" value="1"/>
</dbReference>
<dbReference type="GeneID" id="113116905"/>
<keyword evidence="1" id="KW-1185">Reference proteome</keyword>
<protein>
    <submittedName>
        <fullName evidence="2">Histone-lysine N-methyltransferase SMYD3-like</fullName>
    </submittedName>
</protein>
<name>A0A6P6R7C2_CARAU</name>
<dbReference type="RefSeq" id="XP_026140990.1">
    <property type="nucleotide sequence ID" value="XM_026285205.1"/>
</dbReference>
<accession>A0A6P6R7C2</accession>
<dbReference type="AlphaFoldDB" id="A0A6P6R7C2"/>
<dbReference type="KEGG" id="caua:113116905"/>
<dbReference type="Proteomes" id="UP000515129">
    <property type="component" value="Chromosome 17"/>
</dbReference>
<evidence type="ECO:0000313" key="2">
    <source>
        <dbReference type="RefSeq" id="XP_026140990.1"/>
    </source>
</evidence>
<organism evidence="1 2">
    <name type="scientific">Carassius auratus</name>
    <name type="common">Goldfish</name>
    <dbReference type="NCBI Taxonomy" id="7957"/>
    <lineage>
        <taxon>Eukaryota</taxon>
        <taxon>Metazoa</taxon>
        <taxon>Chordata</taxon>
        <taxon>Craniata</taxon>
        <taxon>Vertebrata</taxon>
        <taxon>Euteleostomi</taxon>
        <taxon>Actinopterygii</taxon>
        <taxon>Neopterygii</taxon>
        <taxon>Teleostei</taxon>
        <taxon>Ostariophysi</taxon>
        <taxon>Cypriniformes</taxon>
        <taxon>Cyprinidae</taxon>
        <taxon>Cyprininae</taxon>
        <taxon>Carassius</taxon>
    </lineage>
</organism>
<dbReference type="PANTHER" id="PTHR12197:SF288">
    <property type="entry name" value="HISTONE-LYSINE N-METHYLTRANSFERASE SMYD3"/>
    <property type="match status" value="1"/>
</dbReference>
<evidence type="ECO:0000313" key="1">
    <source>
        <dbReference type="Proteomes" id="UP000515129"/>
    </source>
</evidence>
<dbReference type="Gene3D" id="1.25.40.10">
    <property type="entry name" value="Tetratricopeptide repeat domain"/>
    <property type="match status" value="1"/>
</dbReference>
<proteinExistence type="predicted"/>